<dbReference type="AlphaFoldDB" id="A0A1X0DQD7"/>
<dbReference type="SMART" id="SM01260">
    <property type="entry name" value="LANC_like"/>
    <property type="match status" value="1"/>
</dbReference>
<reference evidence="1 2" key="1">
    <citation type="submission" date="2017-02" db="EMBL/GenBank/DDBJ databases">
        <title>The new phylogeny of genus Mycobacterium.</title>
        <authorList>
            <person name="Tortoli E."/>
            <person name="Trovato A."/>
            <person name="Cirillo D.M."/>
        </authorList>
    </citation>
    <scope>NUCLEOTIDE SEQUENCE [LARGE SCALE GENOMIC DNA]</scope>
    <source>
        <strain evidence="1 2">DSM 44471</strain>
    </source>
</reference>
<dbReference type="NCBIfam" id="TIGR03897">
    <property type="entry name" value="lanti_2_LanM"/>
    <property type="match status" value="1"/>
</dbReference>
<dbReference type="PRINTS" id="PR01950">
    <property type="entry name" value="LANCSUPER"/>
</dbReference>
<organism evidence="1 2">
    <name type="scientific">Mycobacterium heidelbergense</name>
    <dbReference type="NCBI Taxonomy" id="53376"/>
    <lineage>
        <taxon>Bacteria</taxon>
        <taxon>Bacillati</taxon>
        <taxon>Actinomycetota</taxon>
        <taxon>Actinomycetes</taxon>
        <taxon>Mycobacteriales</taxon>
        <taxon>Mycobacteriaceae</taxon>
        <taxon>Mycobacterium</taxon>
        <taxon>Mycobacterium simiae complex</taxon>
    </lineage>
</organism>
<sequence>MVLDERLLARAATVDELLSDAFDQLPSQKSDTDLAARRLAAWCRSSAGGDRTLFARRLRRDGLSIGDVLAKFATVRRNPCVPAPHWVEDAAWIAEALQDPRETAAPEAGPCAFEDLLEPVVREAEKILWSGVGGGIQGALDDGARACLRRSLTTQLSDLSAPALYERFAKARNDGGPSGCHDRFVCTMKTNGWRHLFEAKPVLLRLMASLTRQWIDASRELITRLDADLPAIRRDLLDAGTSAPPCQVTSIDADLSDRHNFGRTVTIIGFQDGSRVVYKPKDLRVDAAWHALVERLNRVAPLELRAVRVLARHGYGWTEFIDHTSCVDRQGFQRYFRRAGAWLALFHGFVGVDMHQENIIACGEHPVPIDLEMILQAAEPWGDTGSADDGDAFEAATVKVMNSVVMAGVLPTYSWDSHETFSMGGVISNSAPRTTLAWNDINSDAMRPAKVVQADATIPNLPHINGSHSRLGGYVDDFVSGFRDYAKFLQRQRPDDLLDGFGGLPIRQVVRPTRFYGMLLQHLRDHRAMDDGVAWSAQADFPAQLADWEHDVDPAWPLLRAERAAVVDLNVPHFVMASDGHSIHDADGTSIPRGTTPGLDRARARLRGLDDAEIAWQTELVRQSTATLRRAAPVPLVSTSGPSDGDVGDAFATFTKAADAVARTLSEHAVRKGPSAAWIGLDWLGESELSQLVVLGPDLYKGTCGIALFLATHAAVTNSTSSKALAAAALSRLRGFLRGPNPGRVARQVGVGGGLGLGSIVYGLAVISTLLDDDDALQDAHAAAELITPDVISADRRLDVLGGSAGAILGLLRLHRQTGSGDALERAANCGWHLLAQQRTGPAGQRTWAPPGSDGPLNGMSHGASGYAYALASLASATGCDEFASAATECIAFENASFDAHRSDWPDLRGGGAAGRAKWCYGAQGIGLARAAMTRHPVGSGGALRSDIENAVAATEHGWPAATDALCCGTLGSIEFLWEAGGILGRDDLCERASLRLLSVIETARSNGDYRWAGGTTSRFNLGLFRGIAGVGYTALRRIEPSLPNVVIWE</sequence>
<keyword evidence="2" id="KW-1185">Reference proteome</keyword>
<accession>A0A1X0DQD7</accession>
<dbReference type="GO" id="GO:0031179">
    <property type="term" value="P:peptide modification"/>
    <property type="evidence" value="ECO:0007669"/>
    <property type="project" value="InterPro"/>
</dbReference>
<protein>
    <submittedName>
        <fullName evidence="1">Uncharacterized protein</fullName>
    </submittedName>
</protein>
<dbReference type="Proteomes" id="UP000192566">
    <property type="component" value="Unassembled WGS sequence"/>
</dbReference>
<dbReference type="SUPFAM" id="SSF158745">
    <property type="entry name" value="LanC-like"/>
    <property type="match status" value="1"/>
</dbReference>
<dbReference type="CDD" id="cd04792">
    <property type="entry name" value="LanM-like"/>
    <property type="match status" value="1"/>
</dbReference>
<dbReference type="Pfam" id="PF05147">
    <property type="entry name" value="LANC_like"/>
    <property type="match status" value="1"/>
</dbReference>
<dbReference type="STRING" id="53376.BST25_08535"/>
<dbReference type="EMBL" id="MVHR01000009">
    <property type="protein sequence ID" value="ORA74613.1"/>
    <property type="molecule type" value="Genomic_DNA"/>
</dbReference>
<proteinExistence type="predicted"/>
<gene>
    <name evidence="1" type="ORF">BST25_08535</name>
</gene>
<evidence type="ECO:0000313" key="1">
    <source>
        <dbReference type="EMBL" id="ORA74613.1"/>
    </source>
</evidence>
<name>A0A1X0DQD7_MYCHE</name>
<dbReference type="PIRSF" id="PIRSF037228">
    <property type="entry name" value="Lant_mod_RumM"/>
    <property type="match status" value="1"/>
</dbReference>
<dbReference type="InterPro" id="IPR012341">
    <property type="entry name" value="6hp_glycosidase-like_sf"/>
</dbReference>
<dbReference type="InterPro" id="IPR007822">
    <property type="entry name" value="LANC-like"/>
</dbReference>
<evidence type="ECO:0000313" key="2">
    <source>
        <dbReference type="Proteomes" id="UP000192566"/>
    </source>
</evidence>
<dbReference type="RefSeq" id="WP_083073581.1">
    <property type="nucleotide sequence ID" value="NZ_AP022615.1"/>
</dbReference>
<dbReference type="InterPro" id="IPR025410">
    <property type="entry name" value="Lant_dehyd"/>
</dbReference>
<dbReference type="InterPro" id="IPR017146">
    <property type="entry name" value="Lanti_2_LanM"/>
</dbReference>
<comment type="caution">
    <text evidence="1">The sequence shown here is derived from an EMBL/GenBank/DDBJ whole genome shotgun (WGS) entry which is preliminary data.</text>
</comment>
<dbReference type="GO" id="GO:0005975">
    <property type="term" value="P:carbohydrate metabolic process"/>
    <property type="evidence" value="ECO:0007669"/>
    <property type="project" value="InterPro"/>
</dbReference>
<dbReference type="Gene3D" id="1.50.10.10">
    <property type="match status" value="1"/>
</dbReference>
<dbReference type="Pfam" id="PF13575">
    <property type="entry name" value="DUF4135"/>
    <property type="match status" value="1"/>
</dbReference>
<dbReference type="OrthoDB" id="9148343at2"/>